<dbReference type="InterPro" id="IPR039426">
    <property type="entry name" value="TonB-dep_rcpt-like"/>
</dbReference>
<feature type="domain" description="TonB-dependent transporter Oar-like beta-barrel" evidence="11">
    <location>
        <begin position="254"/>
        <end position="1149"/>
    </location>
</feature>
<reference evidence="12 13" key="1">
    <citation type="submission" date="2020-08" db="EMBL/GenBank/DDBJ databases">
        <title>Genomic Encyclopedia of Type Strains, Phase IV (KMG-V): Genome sequencing to study the core and pangenomes of soil and plant-associated prokaryotes.</title>
        <authorList>
            <person name="Whitman W."/>
        </authorList>
    </citation>
    <scope>NUCLEOTIDE SEQUENCE [LARGE SCALE GENOMIC DNA]</scope>
    <source>
        <strain evidence="12 13">M8UP14</strain>
    </source>
</reference>
<keyword evidence="4" id="KW-0812">Transmembrane</keyword>
<dbReference type="Gene3D" id="2.40.170.20">
    <property type="entry name" value="TonB-dependent receptor, beta-barrel domain"/>
    <property type="match status" value="1"/>
</dbReference>
<evidence type="ECO:0000256" key="4">
    <source>
        <dbReference type="ARBA" id="ARBA00022692"/>
    </source>
</evidence>
<evidence type="ECO:0000256" key="2">
    <source>
        <dbReference type="ARBA" id="ARBA00022448"/>
    </source>
</evidence>
<sequence>MSTKTNRFFTALCLLLLAASCLLPNLAGAQTVDGAVTGQVTDASGAAIPGATVTVTNTATGVSTPVQTNKDGIYSARFLPIGQYKISTTATGFAEKQTAPFPLEINQTVKINTVLAVGGANSSVEVTDSAPIINTTDGVIGTTFSENEIQTLPLEGRNFESVALFTPGVVMTDPTGLTGSNAIERSTTSNNLISVNGNRGQANYYTLDGVDLNEPQNNQISYNPAPDALQEIKVISGNAPAIYGNVNGGDIVSVLKSGTNAFHGNAYAYLQNDKLNANSWINKNRGQNINRYTQTTFGGTFGGPVRIPHFYNGHDKLFFFGDYEGVRRPASSAASYQVLTPAMLSGDFSAIPFQLYNSQVFNTATNSYQPFVNNQVPVNNPVAKYLAAHSNLYPTPNAPADTGTYIPRFNGTERGYLVNNQFDAKIDWTPGTADHISGFYAQSRARDGKDTVFPIGFSGVNSFPTTLFGASWVHTFSSAIVNQFNAGFTRTNWNQGVPIDRFGSFGTSGDQQVGIPFGAQRYVGFTEQTIDGAQSIGNRAAPQLLIDNTFGYNDNFTWQKGKHLLTIGAQAVRYQQDYTQSQNAGALGFFHYNGSFTENPADSSNSLPAADFIFDAAHDNGLQDGGEFGNRQWRVAGYFQDDWKLLPKLTVNLGIRYEFDQPMTEANNKNANIIPLNGGTLEYAKAVPFGAPAGSIVCPTTACYNANYKQIMPRIGFAYQAASNISIRGGYGATSFFEGNAANQRLTDNPPLVSTFNLTGITANYNAANPAASSAGVAIHASQGFTVGSSAFSANGSGYSAWPQNIQPAYIQQYNLTLETQLSSNTSLSMGYVGQTGRHLIDYGNENQFTQAQAKDVNALLAANPNATIPTADLTPYYNLAGAGGAVLVTESRAVSNYNGLQVTVRRQQSRGLEYNFNYTFAKSISNAAGNYGVPNTATTSGDQTFQDYYNSKADYGVSGDDIRHQFNAVIVYALPYGRGRQFGAGSNILLQEVLGGWSLTNAFKAFTGPPVTITANGGNTNSYGGARANQYGHIKIRNRNINHWFGTDPSATTCTDGSGVQTNGCAYGQASTYEFGTAANGTERSPGYYQLDTSLFKDFQVIREQSLGFRADFFNIMNVADYANPDNNIHDTNFGVISNVRNQERHIQLSLNYKF</sequence>
<evidence type="ECO:0000256" key="8">
    <source>
        <dbReference type="ARBA" id="ARBA00023237"/>
    </source>
</evidence>
<dbReference type="Gene3D" id="2.60.40.1120">
    <property type="entry name" value="Carboxypeptidase-like, regulatory domain"/>
    <property type="match status" value="1"/>
</dbReference>
<dbReference type="Pfam" id="PF07715">
    <property type="entry name" value="Plug"/>
    <property type="match status" value="1"/>
</dbReference>
<feature type="chain" id="PRO_5031272897" description="TonB-dependent receptor-like protein" evidence="9">
    <location>
        <begin position="30"/>
        <end position="1156"/>
    </location>
</feature>
<proteinExistence type="predicted"/>
<evidence type="ECO:0000256" key="1">
    <source>
        <dbReference type="ARBA" id="ARBA00004571"/>
    </source>
</evidence>
<dbReference type="SUPFAM" id="SSF56935">
    <property type="entry name" value="Porins"/>
    <property type="match status" value="1"/>
</dbReference>
<dbReference type="PROSITE" id="PS51257">
    <property type="entry name" value="PROKAR_LIPOPROTEIN"/>
    <property type="match status" value="1"/>
</dbReference>
<comment type="subcellular location">
    <subcellularLocation>
        <location evidence="1">Cell outer membrane</location>
        <topology evidence="1">Multi-pass membrane protein</topology>
    </subcellularLocation>
</comment>
<keyword evidence="2" id="KW-0813">Transport</keyword>
<keyword evidence="6" id="KW-0798">TonB box</keyword>
<dbReference type="InterPro" id="IPR012910">
    <property type="entry name" value="Plug_dom"/>
</dbReference>
<keyword evidence="3" id="KW-1134">Transmembrane beta strand</keyword>
<dbReference type="EMBL" id="JACHIP010000001">
    <property type="protein sequence ID" value="MBB5055964.1"/>
    <property type="molecule type" value="Genomic_DNA"/>
</dbReference>
<evidence type="ECO:0000313" key="12">
    <source>
        <dbReference type="EMBL" id="MBB5055964.1"/>
    </source>
</evidence>
<dbReference type="InterPro" id="IPR010917">
    <property type="entry name" value="TonB_rcpt_CS"/>
</dbReference>
<dbReference type="Proteomes" id="UP000540989">
    <property type="component" value="Unassembled WGS sequence"/>
</dbReference>
<keyword evidence="7" id="KW-0472">Membrane</keyword>
<protein>
    <recommendedName>
        <fullName evidence="14">TonB-dependent receptor-like protein</fullName>
    </recommendedName>
</protein>
<comment type="caution">
    <text evidence="12">The sequence shown here is derived from an EMBL/GenBank/DDBJ whole genome shotgun (WGS) entry which is preliminary data.</text>
</comment>
<dbReference type="InterPro" id="IPR008969">
    <property type="entry name" value="CarboxyPept-like_regulatory"/>
</dbReference>
<dbReference type="PANTHER" id="PTHR30069">
    <property type="entry name" value="TONB-DEPENDENT OUTER MEMBRANE RECEPTOR"/>
    <property type="match status" value="1"/>
</dbReference>
<dbReference type="GO" id="GO:0015344">
    <property type="term" value="F:siderophore uptake transmembrane transporter activity"/>
    <property type="evidence" value="ECO:0007669"/>
    <property type="project" value="TreeGrafter"/>
</dbReference>
<evidence type="ECO:0000259" key="11">
    <source>
        <dbReference type="Pfam" id="PF25183"/>
    </source>
</evidence>
<name>A0A7W7ZAB7_9BACT</name>
<evidence type="ECO:0000256" key="5">
    <source>
        <dbReference type="ARBA" id="ARBA00022729"/>
    </source>
</evidence>
<organism evidence="12 13">
    <name type="scientific">Granulicella aggregans</name>
    <dbReference type="NCBI Taxonomy" id="474949"/>
    <lineage>
        <taxon>Bacteria</taxon>
        <taxon>Pseudomonadati</taxon>
        <taxon>Acidobacteriota</taxon>
        <taxon>Terriglobia</taxon>
        <taxon>Terriglobales</taxon>
        <taxon>Acidobacteriaceae</taxon>
        <taxon>Granulicella</taxon>
    </lineage>
</organism>
<dbReference type="Pfam" id="PF25183">
    <property type="entry name" value="OMP_b-brl_4"/>
    <property type="match status" value="1"/>
</dbReference>
<dbReference type="Gene3D" id="2.170.130.10">
    <property type="entry name" value="TonB-dependent receptor, plug domain"/>
    <property type="match status" value="1"/>
</dbReference>
<gene>
    <name evidence="12" type="ORF">HDF16_000633</name>
</gene>
<dbReference type="PANTHER" id="PTHR30069:SF29">
    <property type="entry name" value="HEMOGLOBIN AND HEMOGLOBIN-HAPTOGLOBIN-BINDING PROTEIN 1-RELATED"/>
    <property type="match status" value="1"/>
</dbReference>
<keyword evidence="8" id="KW-0998">Cell outer membrane</keyword>
<dbReference type="GO" id="GO:0009279">
    <property type="term" value="C:cell outer membrane"/>
    <property type="evidence" value="ECO:0007669"/>
    <property type="project" value="UniProtKB-SubCell"/>
</dbReference>
<dbReference type="RefSeq" id="WP_184213682.1">
    <property type="nucleotide sequence ID" value="NZ_JACHIP010000001.1"/>
</dbReference>
<evidence type="ECO:0000256" key="9">
    <source>
        <dbReference type="SAM" id="SignalP"/>
    </source>
</evidence>
<dbReference type="InterPro" id="IPR037066">
    <property type="entry name" value="Plug_dom_sf"/>
</dbReference>
<evidence type="ECO:0008006" key="14">
    <source>
        <dbReference type="Google" id="ProtNLM"/>
    </source>
</evidence>
<keyword evidence="5 9" id="KW-0732">Signal</keyword>
<accession>A0A7W7ZAB7</accession>
<evidence type="ECO:0000256" key="6">
    <source>
        <dbReference type="ARBA" id="ARBA00023077"/>
    </source>
</evidence>
<dbReference type="Pfam" id="PF13620">
    <property type="entry name" value="CarboxypepD_reg"/>
    <property type="match status" value="1"/>
</dbReference>
<dbReference type="SUPFAM" id="SSF49464">
    <property type="entry name" value="Carboxypeptidase regulatory domain-like"/>
    <property type="match status" value="1"/>
</dbReference>
<dbReference type="PROSITE" id="PS01156">
    <property type="entry name" value="TONB_DEPENDENT_REC_2"/>
    <property type="match status" value="1"/>
</dbReference>
<evidence type="ECO:0000256" key="7">
    <source>
        <dbReference type="ARBA" id="ARBA00023136"/>
    </source>
</evidence>
<feature type="domain" description="TonB-dependent receptor plug" evidence="10">
    <location>
        <begin position="145"/>
        <end position="246"/>
    </location>
</feature>
<evidence type="ECO:0000256" key="3">
    <source>
        <dbReference type="ARBA" id="ARBA00022452"/>
    </source>
</evidence>
<dbReference type="GO" id="GO:0044718">
    <property type="term" value="P:siderophore transmembrane transport"/>
    <property type="evidence" value="ECO:0007669"/>
    <property type="project" value="TreeGrafter"/>
</dbReference>
<evidence type="ECO:0000259" key="10">
    <source>
        <dbReference type="Pfam" id="PF07715"/>
    </source>
</evidence>
<dbReference type="InterPro" id="IPR036942">
    <property type="entry name" value="Beta-barrel_TonB_sf"/>
</dbReference>
<evidence type="ECO:0000313" key="13">
    <source>
        <dbReference type="Proteomes" id="UP000540989"/>
    </source>
</evidence>
<feature type="signal peptide" evidence="9">
    <location>
        <begin position="1"/>
        <end position="29"/>
    </location>
</feature>
<keyword evidence="13" id="KW-1185">Reference proteome</keyword>
<dbReference type="InterPro" id="IPR057601">
    <property type="entry name" value="Oar-like_b-barrel"/>
</dbReference>
<dbReference type="AlphaFoldDB" id="A0A7W7ZAB7"/>